<dbReference type="Pfam" id="PF06580">
    <property type="entry name" value="His_kinase"/>
    <property type="match status" value="1"/>
</dbReference>
<dbReference type="InterPro" id="IPR050640">
    <property type="entry name" value="Bact_2-comp_sensor_kinase"/>
</dbReference>
<dbReference type="Pfam" id="PF02518">
    <property type="entry name" value="HATPase_c"/>
    <property type="match status" value="1"/>
</dbReference>
<evidence type="ECO:0000256" key="7">
    <source>
        <dbReference type="SAM" id="Phobius"/>
    </source>
</evidence>
<dbReference type="PROSITE" id="PS50885">
    <property type="entry name" value="HAMP"/>
    <property type="match status" value="1"/>
</dbReference>
<dbReference type="CDD" id="cd06225">
    <property type="entry name" value="HAMP"/>
    <property type="match status" value="1"/>
</dbReference>
<dbReference type="PANTHER" id="PTHR34220:SF7">
    <property type="entry name" value="SENSOR HISTIDINE KINASE YPDA"/>
    <property type="match status" value="1"/>
</dbReference>
<comment type="caution">
    <text evidence="9">The sequence shown here is derived from an EMBL/GenBank/DDBJ whole genome shotgun (WGS) entry which is preliminary data.</text>
</comment>
<gene>
    <name evidence="9" type="ORF">H7B90_10205</name>
</gene>
<feature type="domain" description="HAMP" evidence="8">
    <location>
        <begin position="309"/>
        <end position="361"/>
    </location>
</feature>
<dbReference type="GO" id="GO:0005886">
    <property type="term" value="C:plasma membrane"/>
    <property type="evidence" value="ECO:0007669"/>
    <property type="project" value="UniProtKB-SubCell"/>
</dbReference>
<evidence type="ECO:0000256" key="3">
    <source>
        <dbReference type="ARBA" id="ARBA00022553"/>
    </source>
</evidence>
<accession>A0A841TVX0</accession>
<dbReference type="RefSeq" id="WP_185135763.1">
    <property type="nucleotide sequence ID" value="NZ_BORM01000059.1"/>
</dbReference>
<keyword evidence="10" id="KW-1185">Reference proteome</keyword>
<evidence type="ECO:0000256" key="4">
    <source>
        <dbReference type="ARBA" id="ARBA00022679"/>
    </source>
</evidence>
<dbReference type="SMART" id="SM00387">
    <property type="entry name" value="HATPase_c"/>
    <property type="match status" value="1"/>
</dbReference>
<organism evidence="9 10">
    <name type="scientific">Cohnella xylanilytica</name>
    <dbReference type="NCBI Taxonomy" id="557555"/>
    <lineage>
        <taxon>Bacteria</taxon>
        <taxon>Bacillati</taxon>
        <taxon>Bacillota</taxon>
        <taxon>Bacilli</taxon>
        <taxon>Bacillales</taxon>
        <taxon>Paenibacillaceae</taxon>
        <taxon>Cohnella</taxon>
    </lineage>
</organism>
<dbReference type="Proteomes" id="UP000553776">
    <property type="component" value="Unassembled WGS sequence"/>
</dbReference>
<feature type="transmembrane region" description="Helical" evidence="7">
    <location>
        <begin position="12"/>
        <end position="36"/>
    </location>
</feature>
<dbReference type="AlphaFoldDB" id="A0A841TVX0"/>
<dbReference type="InterPro" id="IPR010559">
    <property type="entry name" value="Sig_transdc_His_kin_internal"/>
</dbReference>
<name>A0A841TVX0_9BACL</name>
<evidence type="ECO:0000256" key="6">
    <source>
        <dbReference type="ARBA" id="ARBA00023136"/>
    </source>
</evidence>
<dbReference type="SUPFAM" id="SSF55874">
    <property type="entry name" value="ATPase domain of HSP90 chaperone/DNA topoisomerase II/histidine kinase"/>
    <property type="match status" value="1"/>
</dbReference>
<dbReference type="InterPro" id="IPR003660">
    <property type="entry name" value="HAMP_dom"/>
</dbReference>
<evidence type="ECO:0000313" key="9">
    <source>
        <dbReference type="EMBL" id="MBB6691769.1"/>
    </source>
</evidence>
<dbReference type="Gene3D" id="6.10.340.10">
    <property type="match status" value="1"/>
</dbReference>
<dbReference type="InterPro" id="IPR003594">
    <property type="entry name" value="HATPase_dom"/>
</dbReference>
<protein>
    <submittedName>
        <fullName evidence="9">Histidine kinase</fullName>
    </submittedName>
</protein>
<reference evidence="9 10" key="1">
    <citation type="submission" date="2020-08" db="EMBL/GenBank/DDBJ databases">
        <title>Cohnella phylogeny.</title>
        <authorList>
            <person name="Dunlap C."/>
        </authorList>
    </citation>
    <scope>NUCLEOTIDE SEQUENCE [LARGE SCALE GENOMIC DNA]</scope>
    <source>
        <strain evidence="9 10">DSM 25239</strain>
    </source>
</reference>
<keyword evidence="7" id="KW-0812">Transmembrane</keyword>
<dbReference type="InterPro" id="IPR036890">
    <property type="entry name" value="HATPase_C_sf"/>
</dbReference>
<comment type="subcellular location">
    <subcellularLocation>
        <location evidence="1">Cell membrane</location>
        <topology evidence="1">Multi-pass membrane protein</topology>
    </subcellularLocation>
</comment>
<keyword evidence="7" id="KW-1133">Transmembrane helix</keyword>
<keyword evidence="2" id="KW-1003">Cell membrane</keyword>
<proteinExistence type="predicted"/>
<dbReference type="PANTHER" id="PTHR34220">
    <property type="entry name" value="SENSOR HISTIDINE KINASE YPDA"/>
    <property type="match status" value="1"/>
</dbReference>
<evidence type="ECO:0000256" key="2">
    <source>
        <dbReference type="ARBA" id="ARBA00022475"/>
    </source>
</evidence>
<dbReference type="EMBL" id="JACJVR010000038">
    <property type="protein sequence ID" value="MBB6691769.1"/>
    <property type="molecule type" value="Genomic_DNA"/>
</dbReference>
<dbReference type="GO" id="GO:0000155">
    <property type="term" value="F:phosphorelay sensor kinase activity"/>
    <property type="evidence" value="ECO:0007669"/>
    <property type="project" value="InterPro"/>
</dbReference>
<dbReference type="Pfam" id="PF00672">
    <property type="entry name" value="HAMP"/>
    <property type="match status" value="1"/>
</dbReference>
<keyword evidence="5 9" id="KW-0418">Kinase</keyword>
<keyword evidence="3" id="KW-0597">Phosphoprotein</keyword>
<sequence>MLKFPARSFRKSLFVRLVITYLVVILPLILLGLYLYNWSYKNASQDLSRATLAQLTNYMKDLNREIEWMEIQQYDILDDNELHRLAVTWEMMDAVERRSTLNYVVHRLTSFKSSSAYIKDISIHLRTIRKSVSAGRAVHDFEADTYRAFRSPAGEIAGRLIQWNGSLYLSASKMTGVKGEQPLYVVLIELDMEKLRESLRQVHMYASSRSFLIADSSDFALGSDGQADRTLRAGMESLQETNEPTSRWLVDGRRYHLDMAHSDRLALSVGTYLPEEAVRRPLGKFEIWAWVFSIASLLAVVVYAYSTYRYVHRPMLSLIQSFRRMEEGSLDIRIEHEQEDEFGYLYSRFNQMIGRLQSLIDQDFKQKLMMQKAELKQLQSQINPHFLYNSFFILNSLAQTGDVERIEDFTKMLGEYFRFITRNGVDNVRLGEEIKHSRMYTEIQKLRFPRRIRVQFDELPAEMESIRVPRLIIQPLIENAYEHCLEKKTGDGMLRVTFESSDGEARIIVEDNGNGIRDEEIEELRQRLSRSSDHQEVTGLTNIHRRIALIYGENSGLYLSRSEMNGLKVEVRIRTEEEKGNVQAAGRG</sequence>
<evidence type="ECO:0000256" key="1">
    <source>
        <dbReference type="ARBA" id="ARBA00004651"/>
    </source>
</evidence>
<keyword evidence="4" id="KW-0808">Transferase</keyword>
<dbReference type="Gene3D" id="3.30.565.10">
    <property type="entry name" value="Histidine kinase-like ATPase, C-terminal domain"/>
    <property type="match status" value="1"/>
</dbReference>
<keyword evidence="6 7" id="KW-0472">Membrane</keyword>
<evidence type="ECO:0000256" key="5">
    <source>
        <dbReference type="ARBA" id="ARBA00022777"/>
    </source>
</evidence>
<feature type="transmembrane region" description="Helical" evidence="7">
    <location>
        <begin position="287"/>
        <end position="305"/>
    </location>
</feature>
<evidence type="ECO:0000259" key="8">
    <source>
        <dbReference type="PROSITE" id="PS50885"/>
    </source>
</evidence>
<evidence type="ECO:0000313" key="10">
    <source>
        <dbReference type="Proteomes" id="UP000553776"/>
    </source>
</evidence>
<dbReference type="SMART" id="SM00304">
    <property type="entry name" value="HAMP"/>
    <property type="match status" value="1"/>
</dbReference>
<dbReference type="SUPFAM" id="SSF158472">
    <property type="entry name" value="HAMP domain-like"/>
    <property type="match status" value="1"/>
</dbReference>